<feature type="signal peptide" evidence="1">
    <location>
        <begin position="1"/>
        <end position="18"/>
    </location>
</feature>
<dbReference type="Proteomes" id="UP000183971">
    <property type="component" value="Unassembled WGS sequence"/>
</dbReference>
<feature type="chain" id="PRO_5012544013" evidence="1">
    <location>
        <begin position="19"/>
        <end position="130"/>
    </location>
</feature>
<dbReference type="RefSeq" id="XP_031090004.1">
    <property type="nucleotide sequence ID" value="XM_031224778.1"/>
</dbReference>
<evidence type="ECO:0000313" key="3">
    <source>
        <dbReference type="Proteomes" id="UP000183971"/>
    </source>
</evidence>
<dbReference type="AlphaFoldDB" id="A0A1L7WAJ0"/>
<keyword evidence="1" id="KW-0732">Signal</keyword>
<dbReference type="VEuPathDB" id="FungiDB:FPRO_15863"/>
<comment type="caution">
    <text evidence="2">The sequence shown here is derived from an EMBL/GenBank/DDBJ whole genome shotgun (WGS) entry which is preliminary data.</text>
</comment>
<evidence type="ECO:0000313" key="2">
    <source>
        <dbReference type="EMBL" id="CZR49503.1"/>
    </source>
</evidence>
<dbReference type="EMBL" id="FJOF01000017">
    <property type="protein sequence ID" value="CZR49503.1"/>
    <property type="molecule type" value="Genomic_DNA"/>
</dbReference>
<protein>
    <submittedName>
        <fullName evidence="2">Uncharacterized protein</fullName>
    </submittedName>
</protein>
<keyword evidence="3" id="KW-1185">Reference proteome</keyword>
<sequence>MRFTTAFALVNLFSSSHALGCFSDRKANIAIDAVQALINNVGSNNFDPPLDFPIEVKAQHLIGGETQGVKFCIENNFLFDNTHVAQGDIISALEAIRDDCDRFGGKRQAHGDTGLPVDITLTTSSGSPCP</sequence>
<gene>
    <name evidence="2" type="ORF">FPRO_15863</name>
</gene>
<reference evidence="3" key="1">
    <citation type="journal article" date="2016" name="Genome Biol. Evol.">
        <title>Comparative 'omics' of the Fusarium fujikuroi species complex highlights differences in genetic potential and metabolite synthesis.</title>
        <authorList>
            <person name="Niehaus E.-M."/>
            <person name="Muensterkoetter M."/>
            <person name="Proctor R.H."/>
            <person name="Brown D.W."/>
            <person name="Sharon A."/>
            <person name="Idan Y."/>
            <person name="Oren-Young L."/>
            <person name="Sieber C.M."/>
            <person name="Novak O."/>
            <person name="Pencik A."/>
            <person name="Tarkowska D."/>
            <person name="Hromadova K."/>
            <person name="Freeman S."/>
            <person name="Maymon M."/>
            <person name="Elazar M."/>
            <person name="Youssef S.A."/>
            <person name="El-Shabrawy E.S.M."/>
            <person name="Shalaby A.B.A."/>
            <person name="Houterman P."/>
            <person name="Brock N.L."/>
            <person name="Burkhardt I."/>
            <person name="Tsavkelova E.A."/>
            <person name="Dickschat J.S."/>
            <person name="Galuszka P."/>
            <person name="Gueldener U."/>
            <person name="Tudzynski B."/>
        </authorList>
    </citation>
    <scope>NUCLEOTIDE SEQUENCE [LARGE SCALE GENOMIC DNA]</scope>
    <source>
        <strain evidence="3">ET1</strain>
    </source>
</reference>
<proteinExistence type="predicted"/>
<name>A0A1L7WAJ0_FUSPR</name>
<evidence type="ECO:0000256" key="1">
    <source>
        <dbReference type="SAM" id="SignalP"/>
    </source>
</evidence>
<accession>A0A1L7WAJ0</accession>
<organism evidence="2 3">
    <name type="scientific">Fusarium proliferatum (strain ET1)</name>
    <name type="common">Orchid endophyte fungus</name>
    <dbReference type="NCBI Taxonomy" id="1227346"/>
    <lineage>
        <taxon>Eukaryota</taxon>
        <taxon>Fungi</taxon>
        <taxon>Dikarya</taxon>
        <taxon>Ascomycota</taxon>
        <taxon>Pezizomycotina</taxon>
        <taxon>Sordariomycetes</taxon>
        <taxon>Hypocreomycetidae</taxon>
        <taxon>Hypocreales</taxon>
        <taxon>Nectriaceae</taxon>
        <taxon>Fusarium</taxon>
        <taxon>Fusarium fujikuroi species complex</taxon>
    </lineage>
</organism>
<dbReference type="GeneID" id="42060718"/>